<dbReference type="Pfam" id="PF00355">
    <property type="entry name" value="Rieske"/>
    <property type="match status" value="1"/>
</dbReference>
<dbReference type="Proteomes" id="UP000309033">
    <property type="component" value="Unassembled WGS sequence"/>
</dbReference>
<keyword evidence="4" id="KW-0411">Iron-sulfur</keyword>
<dbReference type="OrthoDB" id="147178at2"/>
<reference evidence="6" key="1">
    <citation type="submission" date="2019-05" db="EMBL/GenBank/DDBJ databases">
        <title>Isolation, diversity and antifungal activity of Actinobacteria from wheat.</title>
        <authorList>
            <person name="Yu B."/>
        </authorList>
    </citation>
    <scope>NUCLEOTIDE SEQUENCE [LARGE SCALE GENOMIC DNA]</scope>
    <source>
        <strain evidence="6">NEAU-HEGS1-5</strain>
    </source>
</reference>
<gene>
    <name evidence="6" type="ORF">FED44_16455</name>
</gene>
<dbReference type="InterPro" id="IPR017941">
    <property type="entry name" value="Rieske_2Fe-2S"/>
</dbReference>
<dbReference type="PANTHER" id="PTHR21496">
    <property type="entry name" value="FERREDOXIN-RELATED"/>
    <property type="match status" value="1"/>
</dbReference>
<dbReference type="AlphaFoldDB" id="A0A5R8Z2C4"/>
<dbReference type="GO" id="GO:0046872">
    <property type="term" value="F:metal ion binding"/>
    <property type="evidence" value="ECO:0007669"/>
    <property type="project" value="UniProtKB-KW"/>
</dbReference>
<feature type="domain" description="Rieske" evidence="5">
    <location>
        <begin position="8"/>
        <end position="103"/>
    </location>
</feature>
<keyword evidence="2" id="KW-0479">Metal-binding</keyword>
<dbReference type="EMBL" id="VANP01000005">
    <property type="protein sequence ID" value="TLP59853.1"/>
    <property type="molecule type" value="Genomic_DNA"/>
</dbReference>
<dbReference type="Gene3D" id="2.102.10.10">
    <property type="entry name" value="Rieske [2Fe-2S] iron-sulphur domain"/>
    <property type="match status" value="1"/>
</dbReference>
<accession>A0A5R8Z2C4</accession>
<evidence type="ECO:0000259" key="5">
    <source>
        <dbReference type="PROSITE" id="PS51296"/>
    </source>
</evidence>
<evidence type="ECO:0000313" key="6">
    <source>
        <dbReference type="EMBL" id="TLP59853.1"/>
    </source>
</evidence>
<evidence type="ECO:0000256" key="4">
    <source>
        <dbReference type="ARBA" id="ARBA00023014"/>
    </source>
</evidence>
<keyword evidence="3" id="KW-0408">Iron</keyword>
<organism evidence="6 7">
    <name type="scientific">Microbispora triticiradicis</name>
    <dbReference type="NCBI Taxonomy" id="2200763"/>
    <lineage>
        <taxon>Bacteria</taxon>
        <taxon>Bacillati</taxon>
        <taxon>Actinomycetota</taxon>
        <taxon>Actinomycetes</taxon>
        <taxon>Streptosporangiales</taxon>
        <taxon>Streptosporangiaceae</taxon>
        <taxon>Microbispora</taxon>
    </lineage>
</organism>
<dbReference type="InterPro" id="IPR036922">
    <property type="entry name" value="Rieske_2Fe-2S_sf"/>
</dbReference>
<proteinExistence type="predicted"/>
<evidence type="ECO:0000256" key="3">
    <source>
        <dbReference type="ARBA" id="ARBA00023004"/>
    </source>
</evidence>
<dbReference type="GO" id="GO:0051537">
    <property type="term" value="F:2 iron, 2 sulfur cluster binding"/>
    <property type="evidence" value="ECO:0007669"/>
    <property type="project" value="UniProtKB-KW"/>
</dbReference>
<name>A0A5R8Z2C4_9ACTN</name>
<keyword evidence="7" id="KW-1185">Reference proteome</keyword>
<dbReference type="CDD" id="cd03528">
    <property type="entry name" value="Rieske_RO_ferredoxin"/>
    <property type="match status" value="1"/>
</dbReference>
<dbReference type="PROSITE" id="PS51296">
    <property type="entry name" value="RIESKE"/>
    <property type="match status" value="1"/>
</dbReference>
<evidence type="ECO:0000256" key="2">
    <source>
        <dbReference type="ARBA" id="ARBA00022723"/>
    </source>
</evidence>
<evidence type="ECO:0000313" key="7">
    <source>
        <dbReference type="Proteomes" id="UP000309033"/>
    </source>
</evidence>
<evidence type="ECO:0000256" key="1">
    <source>
        <dbReference type="ARBA" id="ARBA00022714"/>
    </source>
</evidence>
<dbReference type="GO" id="GO:0016705">
    <property type="term" value="F:oxidoreductase activity, acting on paired donors, with incorporation or reduction of molecular oxygen"/>
    <property type="evidence" value="ECO:0007669"/>
    <property type="project" value="UniProtKB-ARBA"/>
</dbReference>
<sequence>MSGELRWEKVCQVADIPDGGVVGLEVEDTPVALVRTGGEVFALRDVCSHAEVRLSEGEVYDNTLECWLHGSCFDLRSGKPTGPPATRPVNVYRVKIEGDDVYVSLSKE</sequence>
<dbReference type="PANTHER" id="PTHR21496:SF23">
    <property type="entry name" value="3-PHENYLPROPIONATE_CINNAMIC ACID DIOXYGENASE FERREDOXIN SUBUNIT"/>
    <property type="match status" value="1"/>
</dbReference>
<dbReference type="GO" id="GO:0004497">
    <property type="term" value="F:monooxygenase activity"/>
    <property type="evidence" value="ECO:0007669"/>
    <property type="project" value="UniProtKB-ARBA"/>
</dbReference>
<dbReference type="SUPFAM" id="SSF50022">
    <property type="entry name" value="ISP domain"/>
    <property type="match status" value="1"/>
</dbReference>
<keyword evidence="1" id="KW-0001">2Fe-2S</keyword>
<comment type="caution">
    <text evidence="6">The sequence shown here is derived from an EMBL/GenBank/DDBJ whole genome shotgun (WGS) entry which is preliminary data.</text>
</comment>
<protein>
    <submittedName>
        <fullName evidence="6">Non-heme iron oxygenase ferredoxin subunit</fullName>
    </submittedName>
</protein>